<dbReference type="InterPro" id="IPR014721">
    <property type="entry name" value="Ribsml_uS5_D2-typ_fold_subgr"/>
</dbReference>
<comment type="catalytic activity">
    <reaction evidence="2">
        <text>Hydrolysis of proteins in presence of ATP.</text>
        <dbReference type="EC" id="3.4.21.53"/>
    </reaction>
</comment>
<evidence type="ECO:0000313" key="5">
    <source>
        <dbReference type="EMBL" id="SHJ30528.1"/>
    </source>
</evidence>
<dbReference type="GO" id="GO:0006508">
    <property type="term" value="P:proteolysis"/>
    <property type="evidence" value="ECO:0007669"/>
    <property type="project" value="UniProtKB-KW"/>
</dbReference>
<keyword evidence="1 2" id="KW-0645">Protease</keyword>
<dbReference type="Pfam" id="PF13654">
    <property type="entry name" value="AAA_32"/>
    <property type="match status" value="1"/>
</dbReference>
<sequence length="800" mass="90302">MPVEPLPAKALRRECDPSLFDFEHTGQLPPTRELIGQQRAVEATEFGLAIQLDGYNIYMAGESGEGKTRYALECAQKQAKHMPVPDDWCYVYNFEDATRPRAINLPAGMGREFKKDMEEFVRIIEQEMDKAFNGDEYEAERTRIIKRFRERKDELVMKLSQEAQERGFRVKLANSGIYFMPLVDGEPISEDEFNQLDEDIKIELTKSSEALQAQTGEIIRKIRELETEAEEAIKKWEHQIALYAVGIHIDSLKEKYMAYPAVVGYLNEVRSDILDNVEALVGDDYGDDQQTMFLQMMARRGAEENPYDRYKVNLLVDNSHLKGAPVIVDYNPTYYNLMGRCEYENEFGTMTTDYTMIKPGLFHQANGGFLILQINDVLSNPQSFEAIKRTLKTRQIIIENIKEQMGLVAVSALKPEPIPVNVKIILVGSSEIYHLLYHFDRDFKKFFKIKAEFDDQMDWNQDNVNKIARFISAFCNKEGIPHFDRTGVAEVVNYCSWLVQDQTKLTTRFSEIVNILGEAGTWASIQNSDLVTGLHVKKAIREKMKRSNKYDEELLELVRDGTIMIDTDGWVVGQINGLSVIELGDYTFGKPARITAATYMGKAGIVDIEREVETGGYTHSKGVLILSGYIGRKYAQDIPLSLTASICFEQTYSGIDGDSASSTELYAILSSLADLPINQGIAVTGSVNQLGMIQPIGGASFKIQGFFNICKINGLTGRQGVIIPRQNIKNLVLNDEVVKAVEEGMFHIYPVSTVDEGIEILTGVSAGEKLPDGTYPENTVHGRVYRKLRHYAETAAKYKE</sequence>
<dbReference type="Pfam" id="PF05362">
    <property type="entry name" value="Lon_C"/>
    <property type="match status" value="1"/>
</dbReference>
<organism evidence="5 6">
    <name type="scientific">Thermoclostridium caenicola</name>
    <dbReference type="NCBI Taxonomy" id="659425"/>
    <lineage>
        <taxon>Bacteria</taxon>
        <taxon>Bacillati</taxon>
        <taxon>Bacillota</taxon>
        <taxon>Clostridia</taxon>
        <taxon>Eubacteriales</taxon>
        <taxon>Oscillospiraceae</taxon>
        <taxon>Thermoclostridium</taxon>
    </lineage>
</organism>
<dbReference type="InterPro" id="IPR027065">
    <property type="entry name" value="Lon_Prtase"/>
</dbReference>
<keyword evidence="2" id="KW-0378">Hydrolase</keyword>
<dbReference type="Pfam" id="PF20436">
    <property type="entry name" value="LonB_AAA-LID"/>
    <property type="match status" value="1"/>
</dbReference>
<dbReference type="InterPro" id="IPR027417">
    <property type="entry name" value="P-loop_NTPase"/>
</dbReference>
<dbReference type="EC" id="3.4.21.53" evidence="2"/>
<comment type="similarity">
    <text evidence="2">Belongs to the peptidase S16 family.</text>
</comment>
<dbReference type="SUPFAM" id="SSF52540">
    <property type="entry name" value="P-loop containing nucleoside triphosphate hydrolases"/>
    <property type="match status" value="1"/>
</dbReference>
<evidence type="ECO:0000256" key="1">
    <source>
        <dbReference type="ARBA" id="ARBA00022670"/>
    </source>
</evidence>
<keyword evidence="6" id="KW-1185">Reference proteome</keyword>
<dbReference type="GO" id="GO:0004252">
    <property type="term" value="F:serine-type endopeptidase activity"/>
    <property type="evidence" value="ECO:0007669"/>
    <property type="project" value="UniProtKB-UniRule"/>
</dbReference>
<feature type="domain" description="Lon proteolytic" evidence="4">
    <location>
        <begin position="569"/>
        <end position="764"/>
    </location>
</feature>
<keyword evidence="3" id="KW-0175">Coiled coil</keyword>
<dbReference type="InterPro" id="IPR041699">
    <property type="entry name" value="AAA_32"/>
</dbReference>
<name>A0A1M6I845_9FIRM</name>
<evidence type="ECO:0000256" key="3">
    <source>
        <dbReference type="SAM" id="Coils"/>
    </source>
</evidence>
<feature type="active site" evidence="2">
    <location>
        <position position="702"/>
    </location>
</feature>
<dbReference type="Gene3D" id="3.30.230.10">
    <property type="match status" value="1"/>
</dbReference>
<dbReference type="Gene3D" id="3.40.50.300">
    <property type="entry name" value="P-loop containing nucleotide triphosphate hydrolases"/>
    <property type="match status" value="2"/>
</dbReference>
<dbReference type="RefSeq" id="WP_149679166.1">
    <property type="nucleotide sequence ID" value="NZ_FQZP01000039.1"/>
</dbReference>
<dbReference type="PRINTS" id="PR00830">
    <property type="entry name" value="ENDOLAPTASE"/>
</dbReference>
<dbReference type="SUPFAM" id="SSF54211">
    <property type="entry name" value="Ribosomal protein S5 domain 2-like"/>
    <property type="match status" value="1"/>
</dbReference>
<dbReference type="InterPro" id="IPR008269">
    <property type="entry name" value="Lon_proteolytic"/>
</dbReference>
<evidence type="ECO:0000256" key="2">
    <source>
        <dbReference type="PROSITE-ProRule" id="PRU01122"/>
    </source>
</evidence>
<feature type="active site" evidence="2">
    <location>
        <position position="659"/>
    </location>
</feature>
<dbReference type="Proteomes" id="UP000324781">
    <property type="component" value="Unassembled WGS sequence"/>
</dbReference>
<dbReference type="PROSITE" id="PS51786">
    <property type="entry name" value="LON_PROTEOLYTIC"/>
    <property type="match status" value="1"/>
</dbReference>
<dbReference type="OrthoDB" id="9758568at2"/>
<dbReference type="InterPro" id="IPR046844">
    <property type="entry name" value="Lon-like_helical"/>
</dbReference>
<dbReference type="Pfam" id="PF20437">
    <property type="entry name" value="LonC_helical"/>
    <property type="match status" value="1"/>
</dbReference>
<dbReference type="InterPro" id="IPR046843">
    <property type="entry name" value="LonB_AAA-LID"/>
</dbReference>
<protein>
    <recommendedName>
        <fullName evidence="2">endopeptidase La</fullName>
        <ecNumber evidence="2">3.4.21.53</ecNumber>
    </recommendedName>
</protein>
<gene>
    <name evidence="5" type="ORF">SAMN05444373_103928</name>
</gene>
<accession>A0A1M6I845</accession>
<dbReference type="EMBL" id="FQZP01000039">
    <property type="protein sequence ID" value="SHJ30528.1"/>
    <property type="molecule type" value="Genomic_DNA"/>
</dbReference>
<reference evidence="5 6" key="1">
    <citation type="submission" date="2016-11" db="EMBL/GenBank/DDBJ databases">
        <authorList>
            <person name="Varghese N."/>
            <person name="Submissions S."/>
        </authorList>
    </citation>
    <scope>NUCLEOTIDE SEQUENCE [LARGE SCALE GENOMIC DNA]</scope>
    <source>
        <strain evidence="5 6">DSM 19027</strain>
    </source>
</reference>
<keyword evidence="2" id="KW-0720">Serine protease</keyword>
<dbReference type="PANTHER" id="PTHR10046">
    <property type="entry name" value="ATP DEPENDENT LON PROTEASE FAMILY MEMBER"/>
    <property type="match status" value="1"/>
</dbReference>
<evidence type="ECO:0000259" key="4">
    <source>
        <dbReference type="PROSITE" id="PS51786"/>
    </source>
</evidence>
<dbReference type="Gene3D" id="1.10.8.60">
    <property type="match status" value="1"/>
</dbReference>
<dbReference type="AlphaFoldDB" id="A0A1M6I845"/>
<dbReference type="InterPro" id="IPR020568">
    <property type="entry name" value="Ribosomal_Su5_D2-typ_SF"/>
</dbReference>
<proteinExistence type="inferred from homology"/>
<dbReference type="GO" id="GO:0030163">
    <property type="term" value="P:protein catabolic process"/>
    <property type="evidence" value="ECO:0007669"/>
    <property type="project" value="InterPro"/>
</dbReference>
<evidence type="ECO:0000313" key="6">
    <source>
        <dbReference type="Proteomes" id="UP000324781"/>
    </source>
</evidence>
<feature type="coiled-coil region" evidence="3">
    <location>
        <begin position="208"/>
        <end position="239"/>
    </location>
</feature>
<dbReference type="GO" id="GO:0004176">
    <property type="term" value="F:ATP-dependent peptidase activity"/>
    <property type="evidence" value="ECO:0007669"/>
    <property type="project" value="UniProtKB-UniRule"/>
</dbReference>
<dbReference type="GO" id="GO:0005524">
    <property type="term" value="F:ATP binding"/>
    <property type="evidence" value="ECO:0007669"/>
    <property type="project" value="InterPro"/>
</dbReference>